<name>Q9UZ15_PYRAB</name>
<dbReference type="AlphaFoldDB" id="Q9UZ15"/>
<gene>
    <name evidence="3" type="ORF">PAB0885</name>
</gene>
<dbReference type="InterPro" id="IPR036259">
    <property type="entry name" value="MFS_trans_sf"/>
</dbReference>
<dbReference type="PANTHER" id="PTHR23518:SF2">
    <property type="entry name" value="MAJOR FACILITATOR SUPERFAMILY TRANSPORTER"/>
    <property type="match status" value="1"/>
</dbReference>
<feature type="domain" description="Major facilitator superfamily (MFS) profile" evidence="2">
    <location>
        <begin position="1"/>
        <end position="423"/>
    </location>
</feature>
<dbReference type="GO" id="GO:0022857">
    <property type="term" value="F:transmembrane transporter activity"/>
    <property type="evidence" value="ECO:0007669"/>
    <property type="project" value="InterPro"/>
</dbReference>
<dbReference type="Gene3D" id="1.20.1250.20">
    <property type="entry name" value="MFS general substrate transporter like domains"/>
    <property type="match status" value="1"/>
</dbReference>
<dbReference type="PROSITE" id="PS50850">
    <property type="entry name" value="MFS"/>
    <property type="match status" value="1"/>
</dbReference>
<feature type="transmembrane region" description="Helical" evidence="1">
    <location>
        <begin position="239"/>
        <end position="262"/>
    </location>
</feature>
<proteinExistence type="predicted"/>
<feature type="transmembrane region" description="Helical" evidence="1">
    <location>
        <begin position="396"/>
        <end position="413"/>
    </location>
</feature>
<feature type="transmembrane region" description="Helical" evidence="1">
    <location>
        <begin position="329"/>
        <end position="348"/>
    </location>
</feature>
<keyword evidence="4" id="KW-1185">Reference proteome</keyword>
<dbReference type="HOGENOM" id="CLU_051127_0_0_2"/>
<dbReference type="PhylomeDB" id="Q9UZ15"/>
<dbReference type="EMBL" id="AJ248287">
    <property type="protein sequence ID" value="CAB50247.1"/>
    <property type="molecule type" value="Genomic_DNA"/>
</dbReference>
<dbReference type="KEGG" id="pab:PAB0885"/>
<dbReference type="PIR" id="B75044">
    <property type="entry name" value="B75044"/>
</dbReference>
<keyword evidence="1" id="KW-1133">Transmembrane helix</keyword>
<evidence type="ECO:0000256" key="1">
    <source>
        <dbReference type="SAM" id="Phobius"/>
    </source>
</evidence>
<evidence type="ECO:0000313" key="3">
    <source>
        <dbReference type="EMBL" id="CAB50247.1"/>
    </source>
</evidence>
<feature type="transmembrane region" description="Helical" evidence="1">
    <location>
        <begin position="92"/>
        <end position="112"/>
    </location>
</feature>
<reference evidence="3 4" key="1">
    <citation type="journal article" date="2003" name="Mol. Microbiol.">
        <title>An integrated analysis of the genome of the hyperthermophilic archaeon Pyrococcus abyssi.</title>
        <authorList>
            <person name="Cohen G."/>
            <person name="Barbe V."/>
            <person name="Flament D."/>
            <person name="Galperin M."/>
            <person name="Heilig R."/>
            <person name="Ripp R."/>
            <person name="Lecompte O."/>
            <person name="Prieur D."/>
            <person name="Poch O."/>
            <person name="Quellerou J."/>
            <person name="Thierry J.C."/>
            <person name="Van der Oost J."/>
            <person name="Weissenbach J."/>
            <person name="Zivanovic Y."/>
            <person name="Forterre P."/>
        </authorList>
    </citation>
    <scope>NUCLEOTIDE SEQUENCE [LARGE SCALE GENOMIC DNA]</scope>
    <source>
        <strain evidence="4">GE5 / Orsay</strain>
    </source>
</reference>
<dbReference type="STRING" id="272844.PAB0885"/>
<dbReference type="PANTHER" id="PTHR23518">
    <property type="entry name" value="C-METHYLTRANSFERASE"/>
    <property type="match status" value="1"/>
</dbReference>
<evidence type="ECO:0000313" key="4">
    <source>
        <dbReference type="Proteomes" id="UP000000810"/>
    </source>
</evidence>
<feature type="transmembrane region" description="Helical" evidence="1">
    <location>
        <begin position="274"/>
        <end position="290"/>
    </location>
</feature>
<protein>
    <submittedName>
        <fullName evidence="3">Permease, putative</fullName>
    </submittedName>
</protein>
<feature type="transmembrane region" description="Helical" evidence="1">
    <location>
        <begin position="62"/>
        <end position="80"/>
    </location>
</feature>
<feature type="transmembrane region" description="Helical" evidence="1">
    <location>
        <begin position="118"/>
        <end position="138"/>
    </location>
</feature>
<feature type="transmembrane region" description="Helical" evidence="1">
    <location>
        <begin position="30"/>
        <end position="50"/>
    </location>
</feature>
<keyword evidence="1" id="KW-0472">Membrane</keyword>
<dbReference type="eggNOG" id="arCOG00130">
    <property type="taxonomic scope" value="Archaea"/>
</dbReference>
<accession>Q9UZ15</accession>
<dbReference type="Proteomes" id="UP000000810">
    <property type="component" value="Chromosome"/>
</dbReference>
<sequence length="440" mass="48044">MRYLKRKNVIMLKSREKAKYSLKVKKRGKWFYSFILFKVFSGGMAPLVPILIVNEGGTPTEIGYTSGLGSLASMIGGVIWGRLSDKLGRRKIFMSLGIFGSTISVILMSVSLSIKSLIFLNILYMFFLAATIPLPISIISREFRKYEINEAIGKFNKLGGWGWVGGLILGFALINFANPRIAILGLGALGILSGILTIKRIKEVPIHPSRFRVNGIIPSLFTFHPRKITLSTPKLRDEILRIVFISSFLFWIGSMLALTQFPVLAKEKGLDGETLYFVSISSSVTSALTYQRVANSIVGIGILNYVNGLILRSLGLAGLLFVVPLPSKTFLLASILVYSILGYSWAMISISTSSIISARSSENTRGRIFGSYNLVCSSGAIIGSLGSGYLANNIGMQGDLAIGLSLMIPAIYVNSKILKKEVQPLNFGLFERSRGKGLGL</sequence>
<dbReference type="OrthoDB" id="86286at2157"/>
<feature type="transmembrane region" description="Helical" evidence="1">
    <location>
        <begin position="158"/>
        <end position="175"/>
    </location>
</feature>
<organism evidence="3 4">
    <name type="scientific">Pyrococcus abyssi (strain GE5 / Orsay)</name>
    <dbReference type="NCBI Taxonomy" id="272844"/>
    <lineage>
        <taxon>Archaea</taxon>
        <taxon>Methanobacteriati</taxon>
        <taxon>Methanobacteriota</taxon>
        <taxon>Thermococci</taxon>
        <taxon>Thermococcales</taxon>
        <taxon>Thermococcaceae</taxon>
        <taxon>Pyrococcus</taxon>
    </lineage>
</organism>
<feature type="transmembrane region" description="Helical" evidence="1">
    <location>
        <begin position="369"/>
        <end position="390"/>
    </location>
</feature>
<feature type="transmembrane region" description="Helical" evidence="1">
    <location>
        <begin position="181"/>
        <end position="198"/>
    </location>
</feature>
<dbReference type="Pfam" id="PF07690">
    <property type="entry name" value="MFS_1"/>
    <property type="match status" value="1"/>
</dbReference>
<feature type="transmembrane region" description="Helical" evidence="1">
    <location>
        <begin position="302"/>
        <end position="323"/>
    </location>
</feature>
<dbReference type="InterPro" id="IPR020846">
    <property type="entry name" value="MFS_dom"/>
</dbReference>
<dbReference type="SUPFAM" id="SSF103473">
    <property type="entry name" value="MFS general substrate transporter"/>
    <property type="match status" value="1"/>
</dbReference>
<dbReference type="InterPro" id="IPR011701">
    <property type="entry name" value="MFS"/>
</dbReference>
<evidence type="ECO:0000259" key="2">
    <source>
        <dbReference type="PROSITE" id="PS50850"/>
    </source>
</evidence>
<dbReference type="RefSeq" id="WP_010868457.1">
    <property type="nucleotide sequence ID" value="NC_000868.1"/>
</dbReference>
<keyword evidence="1" id="KW-0812">Transmembrane</keyword>